<dbReference type="GO" id="GO:0045490">
    <property type="term" value="P:pectin catabolic process"/>
    <property type="evidence" value="ECO:0007669"/>
    <property type="project" value="UniProtKB-ARBA"/>
</dbReference>
<keyword evidence="10" id="KW-0961">Cell wall biogenesis/degradation</keyword>
<feature type="chain" id="PRO_5001726130" description="Polygalacturonase" evidence="12">
    <location>
        <begin position="21"/>
        <end position="380"/>
    </location>
</feature>
<dbReference type="AlphaFoldDB" id="A0A077WFU8"/>
<evidence type="ECO:0000313" key="13">
    <source>
        <dbReference type="EMBL" id="CDS05517.1"/>
    </source>
</evidence>
<evidence type="ECO:0000256" key="11">
    <source>
        <dbReference type="RuleBase" id="RU361169"/>
    </source>
</evidence>
<evidence type="ECO:0000256" key="5">
    <source>
        <dbReference type="ARBA" id="ARBA00022737"/>
    </source>
</evidence>
<keyword evidence="4 12" id="KW-0732">Signal</keyword>
<dbReference type="OrthoDB" id="187139at2759"/>
<dbReference type="InterPro" id="IPR006626">
    <property type="entry name" value="PbH1"/>
</dbReference>
<dbReference type="GO" id="GO:0004650">
    <property type="term" value="F:polygalacturonase activity"/>
    <property type="evidence" value="ECO:0007669"/>
    <property type="project" value="InterPro"/>
</dbReference>
<feature type="signal peptide" evidence="12">
    <location>
        <begin position="1"/>
        <end position="20"/>
    </location>
</feature>
<dbReference type="Gene3D" id="2.160.20.10">
    <property type="entry name" value="Single-stranded right-handed beta-helix, Pectin lyase-like"/>
    <property type="match status" value="1"/>
</dbReference>
<gene>
    <name evidence="13" type="ORF">LRAMOSA08045</name>
</gene>
<evidence type="ECO:0000256" key="6">
    <source>
        <dbReference type="ARBA" id="ARBA00022801"/>
    </source>
</evidence>
<dbReference type="SUPFAM" id="SSF51126">
    <property type="entry name" value="Pectin lyase-like"/>
    <property type="match status" value="1"/>
</dbReference>
<evidence type="ECO:0008006" key="14">
    <source>
        <dbReference type="Google" id="ProtNLM"/>
    </source>
</evidence>
<keyword evidence="5" id="KW-0677">Repeat</keyword>
<dbReference type="GO" id="GO:0005576">
    <property type="term" value="C:extracellular region"/>
    <property type="evidence" value="ECO:0007669"/>
    <property type="project" value="UniProtKB-SubCell"/>
</dbReference>
<proteinExistence type="inferred from homology"/>
<dbReference type="GO" id="GO:0071555">
    <property type="term" value="P:cell wall organization"/>
    <property type="evidence" value="ECO:0007669"/>
    <property type="project" value="UniProtKB-KW"/>
</dbReference>
<dbReference type="GO" id="GO:0046576">
    <property type="term" value="F:rhamnogalacturonan alpha-L-rhamnopyranosyl-(1-&gt;4)-alpha-D-galactopyranosyluronide lyase activity"/>
    <property type="evidence" value="ECO:0007669"/>
    <property type="project" value="UniProtKB-ARBA"/>
</dbReference>
<evidence type="ECO:0000256" key="10">
    <source>
        <dbReference type="ARBA" id="ARBA00023316"/>
    </source>
</evidence>
<evidence type="ECO:0000256" key="12">
    <source>
        <dbReference type="SAM" id="SignalP"/>
    </source>
</evidence>
<dbReference type="InterPro" id="IPR000743">
    <property type="entry name" value="Glyco_hydro_28"/>
</dbReference>
<comment type="similarity">
    <text evidence="2 11">Belongs to the glycosyl hydrolase 28 family.</text>
</comment>
<keyword evidence="8" id="KW-0325">Glycoprotein</keyword>
<evidence type="ECO:0000256" key="2">
    <source>
        <dbReference type="ARBA" id="ARBA00008834"/>
    </source>
</evidence>
<dbReference type="InterPro" id="IPR011050">
    <property type="entry name" value="Pectin_lyase_fold/virulence"/>
</dbReference>
<dbReference type="PANTHER" id="PTHR31736">
    <property type="match status" value="1"/>
</dbReference>
<name>A0A077WFU8_9FUNG</name>
<evidence type="ECO:0000256" key="1">
    <source>
        <dbReference type="ARBA" id="ARBA00004613"/>
    </source>
</evidence>
<organism evidence="13">
    <name type="scientific">Lichtheimia ramosa</name>
    <dbReference type="NCBI Taxonomy" id="688394"/>
    <lineage>
        <taxon>Eukaryota</taxon>
        <taxon>Fungi</taxon>
        <taxon>Fungi incertae sedis</taxon>
        <taxon>Mucoromycota</taxon>
        <taxon>Mucoromycotina</taxon>
        <taxon>Mucoromycetes</taxon>
        <taxon>Mucorales</taxon>
        <taxon>Lichtheimiaceae</taxon>
        <taxon>Lichtheimia</taxon>
    </lineage>
</organism>
<accession>A0A077WFU8</accession>
<protein>
    <recommendedName>
        <fullName evidence="14">Polygalacturonase</fullName>
    </recommendedName>
</protein>
<keyword evidence="3" id="KW-0964">Secreted</keyword>
<dbReference type="EMBL" id="LK023317">
    <property type="protein sequence ID" value="CDS05517.1"/>
    <property type="molecule type" value="Genomic_DNA"/>
</dbReference>
<keyword evidence="9 11" id="KW-0326">Glycosidase</keyword>
<dbReference type="PANTHER" id="PTHR31736:SF19">
    <property type="entry name" value="PECTIN LYASE SUPERFAMILY PROTEIN-RELATED"/>
    <property type="match status" value="1"/>
</dbReference>
<dbReference type="InterPro" id="IPR012334">
    <property type="entry name" value="Pectin_lyas_fold"/>
</dbReference>
<comment type="subcellular location">
    <subcellularLocation>
        <location evidence="1">Secreted</location>
    </subcellularLocation>
</comment>
<keyword evidence="7" id="KW-1015">Disulfide bond</keyword>
<evidence type="ECO:0000256" key="3">
    <source>
        <dbReference type="ARBA" id="ARBA00022525"/>
    </source>
</evidence>
<evidence type="ECO:0000256" key="9">
    <source>
        <dbReference type="ARBA" id="ARBA00023295"/>
    </source>
</evidence>
<reference evidence="13" key="1">
    <citation type="journal article" date="2014" name="Genome Announc.">
        <title>De novo whole-genome sequence and genome annotation of Lichtheimia ramosa.</title>
        <authorList>
            <person name="Linde J."/>
            <person name="Schwartze V."/>
            <person name="Binder U."/>
            <person name="Lass-Florl C."/>
            <person name="Voigt K."/>
            <person name="Horn F."/>
        </authorList>
    </citation>
    <scope>NUCLEOTIDE SEQUENCE</scope>
    <source>
        <strain evidence="13">JMRC FSU:6197</strain>
    </source>
</reference>
<evidence type="ECO:0000256" key="7">
    <source>
        <dbReference type="ARBA" id="ARBA00023157"/>
    </source>
</evidence>
<sequence>MKFFLSSAAILLLSVQQSLAAKTCAVKSSGGDDASNIVDAFNNCNNGGTVEFTKGTTYNLNSVVSVEKLQDVTVNFEGTINLPAYNTKFEDEKAFIYLAGDNIHFSGSGTINGNGQGWYDAKNRNAPPLFKPKATNSYFGGFKIVKAPRSHFSVNGCKNVVFEQININTVSDDEELDAHNTDAFDVSQSQDIVIQDSTIVNGDDCIAVNRDVTNLTVSNLDCTGSHGFSVGSLGKKGDAQTETVKDLKFISNKCHNCQNGVRIKTWPGGKGSVSGITFEDITLDNVENPIIITTHYCDDQQQEYCNGEDSHSLSISDVTISGISGTASSEKNNPIVSIDCSTETPCKDFTLSDITVKGHDGTKPNVCTNLEGSDKISYCN</sequence>
<keyword evidence="6 11" id="KW-0378">Hydrolase</keyword>
<evidence type="ECO:0000256" key="8">
    <source>
        <dbReference type="ARBA" id="ARBA00023180"/>
    </source>
</evidence>
<evidence type="ECO:0000256" key="4">
    <source>
        <dbReference type="ARBA" id="ARBA00022729"/>
    </source>
</evidence>
<dbReference type="SMART" id="SM00710">
    <property type="entry name" value="PbH1"/>
    <property type="match status" value="6"/>
</dbReference>
<dbReference type="Pfam" id="PF00295">
    <property type="entry name" value="Glyco_hydro_28"/>
    <property type="match status" value="1"/>
</dbReference>